<organism evidence="2 3">
    <name type="scientific">Roseivirga thermotolerans</name>
    <dbReference type="NCBI Taxonomy" id="1758176"/>
    <lineage>
        <taxon>Bacteria</taxon>
        <taxon>Pseudomonadati</taxon>
        <taxon>Bacteroidota</taxon>
        <taxon>Cytophagia</taxon>
        <taxon>Cytophagales</taxon>
        <taxon>Roseivirgaceae</taxon>
        <taxon>Roseivirga</taxon>
    </lineage>
</organism>
<name>A0ABQ3I7K9_9BACT</name>
<dbReference type="PANTHER" id="PTHR15032:SF4">
    <property type="entry name" value="N-ACYL-PHOSPHATIDYLETHANOLAMINE-HYDROLYZING PHOSPHOLIPASE D"/>
    <property type="match status" value="1"/>
</dbReference>
<proteinExistence type="predicted"/>
<evidence type="ECO:0000313" key="2">
    <source>
        <dbReference type="EMBL" id="GHE61724.1"/>
    </source>
</evidence>
<keyword evidence="3" id="KW-1185">Reference proteome</keyword>
<dbReference type="Pfam" id="PF12706">
    <property type="entry name" value="Lactamase_B_2"/>
    <property type="match status" value="1"/>
</dbReference>
<dbReference type="InterPro" id="IPR024884">
    <property type="entry name" value="NAPE-PLD"/>
</dbReference>
<evidence type="ECO:0000259" key="1">
    <source>
        <dbReference type="Pfam" id="PF12706"/>
    </source>
</evidence>
<dbReference type="Gene3D" id="3.60.15.10">
    <property type="entry name" value="Ribonuclease Z/Hydroxyacylglutathione hydrolase-like"/>
    <property type="match status" value="1"/>
</dbReference>
<accession>A0ABQ3I7K9</accession>
<dbReference type="PANTHER" id="PTHR15032">
    <property type="entry name" value="N-ACYL-PHOSPHATIDYLETHANOLAMINE-HYDROLYZING PHOSPHOLIPASE D"/>
    <property type="match status" value="1"/>
</dbReference>
<dbReference type="SUPFAM" id="SSF56281">
    <property type="entry name" value="Metallo-hydrolase/oxidoreductase"/>
    <property type="match status" value="1"/>
</dbReference>
<feature type="domain" description="Metallo-beta-lactamase" evidence="1">
    <location>
        <begin position="27"/>
        <end position="223"/>
    </location>
</feature>
<dbReference type="InterPro" id="IPR001279">
    <property type="entry name" value="Metallo-B-lactamas"/>
</dbReference>
<gene>
    <name evidence="2" type="ORF">GCM10011340_15990</name>
</gene>
<sequence length="275" mass="31313">MFFAEPSKAQMVWYGHSAILMRIMGKTILIDPMLGADASPIAPFKTKRFSPDTLKLVDDFPTIDLMLLSHDHYDHLDLATLQKLKPKIRQYYVALGCARHLKHWGISESNIKEFDWWQHSVFEGIEITFTPSRHFSGRGLTDRSQSLWGGWAIKTPHENIYFSGDGGYGKHFKQVGDRLGPFDFGFMECGQYNENWHQIHMFPQEAVLAAKEAKVSKAMPVHWGAFALAQHSWTEPAEQFVAVGRKDNLMVTAPPPGQIFGVTDTHDDAWWADHV</sequence>
<dbReference type="Proteomes" id="UP000658258">
    <property type="component" value="Unassembled WGS sequence"/>
</dbReference>
<protein>
    <submittedName>
        <fullName evidence="2">Membrane protein</fullName>
    </submittedName>
</protein>
<dbReference type="PIRSF" id="PIRSF038896">
    <property type="entry name" value="NAPE-PLD"/>
    <property type="match status" value="1"/>
</dbReference>
<dbReference type="EMBL" id="BNAG01000002">
    <property type="protein sequence ID" value="GHE61724.1"/>
    <property type="molecule type" value="Genomic_DNA"/>
</dbReference>
<dbReference type="InterPro" id="IPR036866">
    <property type="entry name" value="RibonucZ/Hydroxyglut_hydro"/>
</dbReference>
<reference evidence="3" key="1">
    <citation type="journal article" date="2019" name="Int. J. Syst. Evol. Microbiol.">
        <title>The Global Catalogue of Microorganisms (GCM) 10K type strain sequencing project: providing services to taxonomists for standard genome sequencing and annotation.</title>
        <authorList>
            <consortium name="The Broad Institute Genomics Platform"/>
            <consortium name="The Broad Institute Genome Sequencing Center for Infectious Disease"/>
            <person name="Wu L."/>
            <person name="Ma J."/>
        </authorList>
    </citation>
    <scope>NUCLEOTIDE SEQUENCE [LARGE SCALE GENOMIC DNA]</scope>
    <source>
        <strain evidence="3">CGMCC 1.15111</strain>
    </source>
</reference>
<evidence type="ECO:0000313" key="3">
    <source>
        <dbReference type="Proteomes" id="UP000658258"/>
    </source>
</evidence>
<comment type="caution">
    <text evidence="2">The sequence shown here is derived from an EMBL/GenBank/DDBJ whole genome shotgun (WGS) entry which is preliminary data.</text>
</comment>